<feature type="transmembrane region" description="Helical" evidence="7">
    <location>
        <begin position="20"/>
        <end position="43"/>
    </location>
</feature>
<name>A0A4Q2KE66_9FIRM</name>
<keyword evidence="2 7" id="KW-1003">Cell membrane</keyword>
<dbReference type="Proteomes" id="UP000291269">
    <property type="component" value="Unassembled WGS sequence"/>
</dbReference>
<dbReference type="PANTHER" id="PTHR30589">
    <property type="entry name" value="PROLIPOPROTEIN DIACYLGLYCERYL TRANSFERASE"/>
    <property type="match status" value="1"/>
</dbReference>
<comment type="catalytic activity">
    <reaction evidence="7">
        <text>L-cysteinyl-[prolipoprotein] + a 1,2-diacyl-sn-glycero-3-phospho-(1'-sn-glycerol) = an S-1,2-diacyl-sn-glyceryl-L-cysteinyl-[prolipoprotein] + sn-glycerol 1-phosphate + H(+)</text>
        <dbReference type="Rhea" id="RHEA:56712"/>
        <dbReference type="Rhea" id="RHEA-COMP:14679"/>
        <dbReference type="Rhea" id="RHEA-COMP:14680"/>
        <dbReference type="ChEBI" id="CHEBI:15378"/>
        <dbReference type="ChEBI" id="CHEBI:29950"/>
        <dbReference type="ChEBI" id="CHEBI:57685"/>
        <dbReference type="ChEBI" id="CHEBI:64716"/>
        <dbReference type="ChEBI" id="CHEBI:140658"/>
        <dbReference type="EC" id="2.5.1.145"/>
    </reaction>
</comment>
<dbReference type="Pfam" id="PF01790">
    <property type="entry name" value="LGT"/>
    <property type="match status" value="1"/>
</dbReference>
<comment type="function">
    <text evidence="7">Catalyzes the transfer of the diacylglyceryl group from phosphatidylglycerol to the sulfhydryl group of the N-terminal cysteine of a prolipoprotein, the first step in the formation of mature lipoproteins.</text>
</comment>
<reference evidence="9 10" key="1">
    <citation type="journal article" date="2019" name="Gut">
        <title>Antibiotics-induced monodominance of a novel gut bacterial order.</title>
        <authorList>
            <person name="Hildebrand F."/>
            <person name="Moitinho-Silva L."/>
            <person name="Blasche S."/>
            <person name="Jahn M.T."/>
            <person name="Gossmann T.I."/>
            <person name="Heuerta-Cepas J."/>
            <person name="Hercog R."/>
            <person name="Luetge M."/>
            <person name="Bahram M."/>
            <person name="Pryszlak A."/>
            <person name="Alves R.J."/>
            <person name="Waszak S.M."/>
            <person name="Zhu A."/>
            <person name="Ye L."/>
            <person name="Costea P.I."/>
            <person name="Aalvink S."/>
            <person name="Belzer C."/>
            <person name="Forslund S.K."/>
            <person name="Sunagawa S."/>
            <person name="Hentschel U."/>
            <person name="Merten C."/>
            <person name="Patil K.R."/>
            <person name="Benes V."/>
            <person name="Bork P."/>
        </authorList>
    </citation>
    <scope>NUCLEOTIDE SEQUENCE [LARGE SCALE GENOMIC DNA]</scope>
    <source>
        <strain evidence="9 10">HDS1380</strain>
    </source>
</reference>
<dbReference type="EMBL" id="SDOZ01000002">
    <property type="protein sequence ID" value="RXZ62309.1"/>
    <property type="molecule type" value="Genomic_DNA"/>
</dbReference>
<sequence>MNLNTLLANDNPHFTVFGVAIYYYAVIIVCGMILGIGVACLLFKRRNLPVDWVLDLVICVLPLAIIGARVFYCITDQVPISEWISGIRDGGLSIIGGVIGGAVGVAIFCILHKVNFLRIADCVVPALILGQGIGRWGNFVNQEVYGGVVTNEALQWFPFAVFIDKLQEWHYAFFFYESMLNLIVFALLFTFMWKFFKKPNGLALCGYLFAYGTTRSVMEPLRDGEFILGSNIPVSQVMAIIMAVGGVVLAIGLLIWNYKKHGKFVGAASGEPLAIMPRLYTKEQLKKMKQEEEAKKISEQKTEEPKPNAPPADDDPEK</sequence>
<keyword evidence="4 7" id="KW-0812">Transmembrane</keyword>
<dbReference type="GO" id="GO:0005886">
    <property type="term" value="C:plasma membrane"/>
    <property type="evidence" value="ECO:0007669"/>
    <property type="project" value="UniProtKB-SubCell"/>
</dbReference>
<dbReference type="InterPro" id="IPR001640">
    <property type="entry name" value="Lgt"/>
</dbReference>
<dbReference type="GO" id="GO:0008961">
    <property type="term" value="F:phosphatidylglycerol-prolipoprotein diacylglyceryl transferase activity"/>
    <property type="evidence" value="ECO:0007669"/>
    <property type="project" value="UniProtKB-UniRule"/>
</dbReference>
<dbReference type="PROSITE" id="PS01311">
    <property type="entry name" value="LGT"/>
    <property type="match status" value="1"/>
</dbReference>
<evidence type="ECO:0000256" key="8">
    <source>
        <dbReference type="SAM" id="MobiDB-lite"/>
    </source>
</evidence>
<feature type="binding site" evidence="7">
    <location>
        <position position="135"/>
    </location>
    <ligand>
        <name>a 1,2-diacyl-sn-glycero-3-phospho-(1'-sn-glycerol)</name>
        <dbReference type="ChEBI" id="CHEBI:64716"/>
    </ligand>
</feature>
<feature type="transmembrane region" description="Helical" evidence="7">
    <location>
        <begin position="173"/>
        <end position="193"/>
    </location>
</feature>
<comment type="similarity">
    <text evidence="1 7">Belongs to the Lgt family.</text>
</comment>
<evidence type="ECO:0000313" key="9">
    <source>
        <dbReference type="EMBL" id="RXZ62309.1"/>
    </source>
</evidence>
<evidence type="ECO:0000256" key="1">
    <source>
        <dbReference type="ARBA" id="ARBA00007150"/>
    </source>
</evidence>
<dbReference type="OrthoDB" id="871140at2"/>
<keyword evidence="10" id="KW-1185">Reference proteome</keyword>
<dbReference type="PANTHER" id="PTHR30589:SF0">
    <property type="entry name" value="PHOSPHATIDYLGLYCEROL--PROLIPOPROTEIN DIACYLGLYCERYL TRANSFERASE"/>
    <property type="match status" value="1"/>
</dbReference>
<dbReference type="RefSeq" id="WP_129225894.1">
    <property type="nucleotide sequence ID" value="NZ_SDOZ01000002.1"/>
</dbReference>
<proteinExistence type="inferred from homology"/>
<feature type="region of interest" description="Disordered" evidence="8">
    <location>
        <begin position="286"/>
        <end position="318"/>
    </location>
</feature>
<dbReference type="AlphaFoldDB" id="A0A4Q2KE66"/>
<evidence type="ECO:0000313" key="10">
    <source>
        <dbReference type="Proteomes" id="UP000291269"/>
    </source>
</evidence>
<feature type="transmembrane region" description="Helical" evidence="7">
    <location>
        <begin position="237"/>
        <end position="256"/>
    </location>
</feature>
<comment type="caution">
    <text evidence="9">The sequence shown here is derived from an EMBL/GenBank/DDBJ whole genome shotgun (WGS) entry which is preliminary data.</text>
</comment>
<evidence type="ECO:0000256" key="6">
    <source>
        <dbReference type="ARBA" id="ARBA00023136"/>
    </source>
</evidence>
<comment type="pathway">
    <text evidence="7">Protein modification; lipoprotein biosynthesis (diacylglyceryl transfer).</text>
</comment>
<feature type="transmembrane region" description="Helical" evidence="7">
    <location>
        <begin position="92"/>
        <end position="111"/>
    </location>
</feature>
<feature type="compositionally biased region" description="Basic and acidic residues" evidence="8">
    <location>
        <begin position="286"/>
        <end position="306"/>
    </location>
</feature>
<protein>
    <recommendedName>
        <fullName evidence="7">Phosphatidylglycerol--prolipoprotein diacylglyceryl transferase</fullName>
        <ecNumber evidence="7">2.5.1.145</ecNumber>
    </recommendedName>
</protein>
<keyword evidence="3 7" id="KW-0808">Transferase</keyword>
<dbReference type="GO" id="GO:0042158">
    <property type="term" value="P:lipoprotein biosynthetic process"/>
    <property type="evidence" value="ECO:0007669"/>
    <property type="project" value="UniProtKB-UniRule"/>
</dbReference>
<keyword evidence="5 7" id="KW-1133">Transmembrane helix</keyword>
<gene>
    <name evidence="7 9" type="primary">lgt</name>
    <name evidence="9" type="ORF">ESZ91_07915</name>
</gene>
<evidence type="ECO:0000256" key="2">
    <source>
        <dbReference type="ARBA" id="ARBA00022475"/>
    </source>
</evidence>
<evidence type="ECO:0000256" key="7">
    <source>
        <dbReference type="HAMAP-Rule" id="MF_01147"/>
    </source>
</evidence>
<dbReference type="EC" id="2.5.1.145" evidence="7"/>
<keyword evidence="9" id="KW-0449">Lipoprotein</keyword>
<accession>A0A4Q2KE66</accession>
<comment type="subcellular location">
    <subcellularLocation>
        <location evidence="7">Cell membrane</location>
        <topology evidence="7">Multi-pass membrane protein</topology>
    </subcellularLocation>
</comment>
<feature type="transmembrane region" description="Helical" evidence="7">
    <location>
        <begin position="52"/>
        <end position="72"/>
    </location>
</feature>
<dbReference type="NCBIfam" id="TIGR00544">
    <property type="entry name" value="lgt"/>
    <property type="match status" value="1"/>
</dbReference>
<dbReference type="HAMAP" id="MF_01147">
    <property type="entry name" value="Lgt"/>
    <property type="match status" value="1"/>
</dbReference>
<dbReference type="UniPathway" id="UPA00664"/>
<evidence type="ECO:0000256" key="4">
    <source>
        <dbReference type="ARBA" id="ARBA00022692"/>
    </source>
</evidence>
<keyword evidence="6 7" id="KW-0472">Membrane</keyword>
<organism evidence="9 10">
    <name type="scientific">Candidatus Borkfalkia ceftriaxoniphila</name>
    <dbReference type="NCBI Taxonomy" id="2508949"/>
    <lineage>
        <taxon>Bacteria</taxon>
        <taxon>Bacillati</taxon>
        <taxon>Bacillota</taxon>
        <taxon>Clostridia</taxon>
        <taxon>Christensenellales</taxon>
        <taxon>Christensenellaceae</taxon>
        <taxon>Candidatus Borkfalkia</taxon>
    </lineage>
</organism>
<evidence type="ECO:0000256" key="5">
    <source>
        <dbReference type="ARBA" id="ARBA00022989"/>
    </source>
</evidence>
<evidence type="ECO:0000256" key="3">
    <source>
        <dbReference type="ARBA" id="ARBA00022679"/>
    </source>
</evidence>